<gene>
    <name evidence="2" type="ORF">WK57_30360</name>
</gene>
<evidence type="ECO:0000259" key="1">
    <source>
        <dbReference type="Pfam" id="PF20557"/>
    </source>
</evidence>
<reference evidence="2 3" key="1">
    <citation type="submission" date="2015-11" db="EMBL/GenBank/DDBJ databases">
        <authorList>
            <person name="Sahl J."/>
            <person name="Wagner D."/>
            <person name="Keim P."/>
        </authorList>
    </citation>
    <scope>NUCLEOTIDE SEQUENCE [LARGE SCALE GENOMIC DNA]</scope>
    <source>
        <strain evidence="2 3">MSMB1157</strain>
    </source>
</reference>
<organism evidence="2 3">
    <name type="scientific">Burkholderia ubonensis</name>
    <dbReference type="NCBI Taxonomy" id="101571"/>
    <lineage>
        <taxon>Bacteria</taxon>
        <taxon>Pseudomonadati</taxon>
        <taxon>Pseudomonadota</taxon>
        <taxon>Betaproteobacteria</taxon>
        <taxon>Burkholderiales</taxon>
        <taxon>Burkholderiaceae</taxon>
        <taxon>Burkholderia</taxon>
        <taxon>Burkholderia cepacia complex</taxon>
    </lineage>
</organism>
<evidence type="ECO:0000313" key="3">
    <source>
        <dbReference type="Proteomes" id="UP000070119"/>
    </source>
</evidence>
<comment type="caution">
    <text evidence="2">The sequence shown here is derived from an EMBL/GenBank/DDBJ whole genome shotgun (WGS) entry which is preliminary data.</text>
</comment>
<feature type="domain" description="Putative DnaT-like" evidence="1">
    <location>
        <begin position="3"/>
        <end position="86"/>
    </location>
</feature>
<evidence type="ECO:0000313" key="2">
    <source>
        <dbReference type="EMBL" id="KWZ53293.1"/>
    </source>
</evidence>
<proteinExistence type="predicted"/>
<dbReference type="RefSeq" id="WP_060969597.1">
    <property type="nucleotide sequence ID" value="NZ_CM003772.1"/>
</dbReference>
<name>A0AA40UUS2_9BURK</name>
<feature type="domain" description="Putative DnaT-like" evidence="1">
    <location>
        <begin position="117"/>
        <end position="191"/>
    </location>
</feature>
<dbReference type="Pfam" id="PF20557">
    <property type="entry name" value="DnaT_2"/>
    <property type="match status" value="2"/>
</dbReference>
<dbReference type="Proteomes" id="UP000070119">
    <property type="component" value="Chromosome 2"/>
</dbReference>
<dbReference type="EMBL" id="LNJU01000005">
    <property type="protein sequence ID" value="KWZ53293.1"/>
    <property type="molecule type" value="Genomic_DNA"/>
</dbReference>
<dbReference type="InterPro" id="IPR046787">
    <property type="entry name" value="DnaT_2"/>
</dbReference>
<sequence>MTITIVVEDGTGLPNADVYVSQADADAYFAKRNNAVWAAAAADAKAAALVAATSYLDRRYKFKGYKVSTTQALEWPRTPAVANAVDPAQNAFDPFWGTYSFYAPDPNDVAKFKWPVKRITDACCELALRALSTDLYTDESPDRVMQKTVGPITKRYFQFDKNGGQTRYAVVDDLVSPFLNGGGRMNIAMGRS</sequence>
<protein>
    <recommendedName>
        <fullName evidence="1">Putative DnaT-like domain-containing protein</fullName>
    </recommendedName>
</protein>
<dbReference type="AlphaFoldDB" id="A0AA40UUS2"/>
<accession>A0AA40UUS2</accession>